<proteinExistence type="predicted"/>
<evidence type="ECO:0000313" key="2">
    <source>
        <dbReference type="EMBL" id="MBM7079503.1"/>
    </source>
</evidence>
<keyword evidence="7" id="KW-1185">Reference proteome</keyword>
<dbReference type="EMBL" id="JAFEUC010000011">
    <property type="protein sequence ID" value="MBM7078874.1"/>
    <property type="molecule type" value="Genomic_DNA"/>
</dbReference>
<dbReference type="EMBL" id="JAFEUC010000014">
    <property type="protein sequence ID" value="MBM7079719.1"/>
    <property type="molecule type" value="Genomic_DNA"/>
</dbReference>
<sequence length="37" mass="4071">QNDLDTVAIQLNGRPRQTLGWDTPAEALDRLLLAPTP</sequence>
<name>A0ABS2J063_9ACTN</name>
<protein>
    <submittedName>
        <fullName evidence="3">IS30 family transposase</fullName>
    </submittedName>
</protein>
<feature type="non-terminal residue" evidence="3">
    <location>
        <position position="1"/>
    </location>
</feature>
<evidence type="ECO:0000313" key="3">
    <source>
        <dbReference type="EMBL" id="MBM7079719.1"/>
    </source>
</evidence>
<gene>
    <name evidence="1" type="ORF">JQX11_21345</name>
    <name evidence="2" type="ORF">JQX11_24635</name>
    <name evidence="3" type="ORF">JQX11_25735</name>
    <name evidence="4" type="ORF">JQX11_26795</name>
    <name evidence="5" type="ORF">JQX11_27770</name>
    <name evidence="6" type="ORF">JQX11_27775</name>
</gene>
<organism evidence="3 7">
    <name type="scientific">Micromonospora humida</name>
    <dbReference type="NCBI Taxonomy" id="2809018"/>
    <lineage>
        <taxon>Bacteria</taxon>
        <taxon>Bacillati</taxon>
        <taxon>Actinomycetota</taxon>
        <taxon>Actinomycetes</taxon>
        <taxon>Micromonosporales</taxon>
        <taxon>Micromonosporaceae</taxon>
        <taxon>Micromonospora</taxon>
    </lineage>
</organism>
<dbReference type="EMBL" id="JAFEUC010000016">
    <property type="protein sequence ID" value="MBM7079928.1"/>
    <property type="molecule type" value="Genomic_DNA"/>
</dbReference>
<evidence type="ECO:0000313" key="5">
    <source>
        <dbReference type="EMBL" id="MBM7080122.1"/>
    </source>
</evidence>
<evidence type="ECO:0000313" key="6">
    <source>
        <dbReference type="EMBL" id="MBM7080123.1"/>
    </source>
</evidence>
<evidence type="ECO:0000313" key="1">
    <source>
        <dbReference type="EMBL" id="MBM7078874.1"/>
    </source>
</evidence>
<evidence type="ECO:0000313" key="7">
    <source>
        <dbReference type="Proteomes" id="UP001518872"/>
    </source>
</evidence>
<reference evidence="3 7" key="1">
    <citation type="submission" date="2021-02" db="EMBL/GenBank/DDBJ databases">
        <authorList>
            <person name="Ra J.-S."/>
        </authorList>
    </citation>
    <scope>NUCLEOTIDE SEQUENCE [LARGE SCALE GENOMIC DNA]</scope>
    <source>
        <strain evidence="3 7">MMS20-R1-14</strain>
    </source>
</reference>
<evidence type="ECO:0000313" key="4">
    <source>
        <dbReference type="EMBL" id="MBM7079928.1"/>
    </source>
</evidence>
<dbReference type="EMBL" id="JAFEUC010000017">
    <property type="protein sequence ID" value="MBM7080123.1"/>
    <property type="molecule type" value="Genomic_DNA"/>
</dbReference>
<accession>A0ABS2J063</accession>
<comment type="caution">
    <text evidence="3">The sequence shown here is derived from an EMBL/GenBank/DDBJ whole genome shotgun (WGS) entry which is preliminary data.</text>
</comment>
<dbReference type="EMBL" id="JAFEUC010000016">
    <property type="protein sequence ID" value="MBM7080122.1"/>
    <property type="molecule type" value="Genomic_DNA"/>
</dbReference>
<dbReference type="Proteomes" id="UP001518872">
    <property type="component" value="Unassembled WGS sequence"/>
</dbReference>
<dbReference type="EMBL" id="JAFEUC010000013">
    <property type="protein sequence ID" value="MBM7079503.1"/>
    <property type="molecule type" value="Genomic_DNA"/>
</dbReference>